<feature type="non-terminal residue" evidence="1">
    <location>
        <position position="79"/>
    </location>
</feature>
<sequence length="79" mass="8857">MAWPNTESGTLEHFSPWPELTCTHFTTPPPPSRIHLHTPLFSPASRRLFTTTALCLYDKSSRHSNFSVLPAPQGIPQQS</sequence>
<comment type="caution">
    <text evidence="1">The sequence shown here is derived from an EMBL/GenBank/DDBJ whole genome shotgun (WGS) entry which is preliminary data.</text>
</comment>
<gene>
    <name evidence="1" type="ORF">BCR34DRAFT_564530</name>
</gene>
<organism evidence="1 2">
    <name type="scientific">Clohesyomyces aquaticus</name>
    <dbReference type="NCBI Taxonomy" id="1231657"/>
    <lineage>
        <taxon>Eukaryota</taxon>
        <taxon>Fungi</taxon>
        <taxon>Dikarya</taxon>
        <taxon>Ascomycota</taxon>
        <taxon>Pezizomycotina</taxon>
        <taxon>Dothideomycetes</taxon>
        <taxon>Pleosporomycetidae</taxon>
        <taxon>Pleosporales</taxon>
        <taxon>Lindgomycetaceae</taxon>
        <taxon>Clohesyomyces</taxon>
    </lineage>
</organism>
<dbReference type="AlphaFoldDB" id="A0A1Y1ZNS4"/>
<dbReference type="Proteomes" id="UP000193144">
    <property type="component" value="Unassembled WGS sequence"/>
</dbReference>
<keyword evidence="2" id="KW-1185">Reference proteome</keyword>
<proteinExistence type="predicted"/>
<evidence type="ECO:0000313" key="1">
    <source>
        <dbReference type="EMBL" id="ORY11892.1"/>
    </source>
</evidence>
<evidence type="ECO:0000313" key="2">
    <source>
        <dbReference type="Proteomes" id="UP000193144"/>
    </source>
</evidence>
<reference evidence="1 2" key="1">
    <citation type="submission" date="2016-07" db="EMBL/GenBank/DDBJ databases">
        <title>Pervasive Adenine N6-methylation of Active Genes in Fungi.</title>
        <authorList>
            <consortium name="DOE Joint Genome Institute"/>
            <person name="Mondo S.J."/>
            <person name="Dannebaum R.O."/>
            <person name="Kuo R.C."/>
            <person name="Labutti K."/>
            <person name="Haridas S."/>
            <person name="Kuo A."/>
            <person name="Salamov A."/>
            <person name="Ahrendt S.R."/>
            <person name="Lipzen A."/>
            <person name="Sullivan W."/>
            <person name="Andreopoulos W.B."/>
            <person name="Clum A."/>
            <person name="Lindquist E."/>
            <person name="Daum C."/>
            <person name="Ramamoorthy G.K."/>
            <person name="Gryganskyi A."/>
            <person name="Culley D."/>
            <person name="Magnuson J.K."/>
            <person name="James T.Y."/>
            <person name="O'Malley M.A."/>
            <person name="Stajich J.E."/>
            <person name="Spatafora J.W."/>
            <person name="Visel A."/>
            <person name="Grigoriev I.V."/>
        </authorList>
    </citation>
    <scope>NUCLEOTIDE SEQUENCE [LARGE SCALE GENOMIC DNA]</scope>
    <source>
        <strain evidence="1 2">CBS 115471</strain>
    </source>
</reference>
<name>A0A1Y1ZNS4_9PLEO</name>
<dbReference type="EMBL" id="MCFA01000056">
    <property type="protein sequence ID" value="ORY11892.1"/>
    <property type="molecule type" value="Genomic_DNA"/>
</dbReference>
<accession>A0A1Y1ZNS4</accession>
<protein>
    <submittedName>
        <fullName evidence="1">Uncharacterized protein</fullName>
    </submittedName>
</protein>